<feature type="region of interest" description="Disordered" evidence="1">
    <location>
        <begin position="31"/>
        <end position="50"/>
    </location>
</feature>
<evidence type="ECO:0000313" key="3">
    <source>
        <dbReference type="Proteomes" id="UP000807159"/>
    </source>
</evidence>
<dbReference type="Proteomes" id="UP000807159">
    <property type="component" value="Chromosome 5"/>
</dbReference>
<gene>
    <name evidence="2" type="ORF">H0E87_010854</name>
</gene>
<keyword evidence="3" id="KW-1185">Reference proteome</keyword>
<dbReference type="EMBL" id="JACEGQ020000005">
    <property type="protein sequence ID" value="KAH8508868.1"/>
    <property type="molecule type" value="Genomic_DNA"/>
</dbReference>
<evidence type="ECO:0000313" key="2">
    <source>
        <dbReference type="EMBL" id="KAH8508868.1"/>
    </source>
</evidence>
<proteinExistence type="predicted"/>
<sequence length="121" mass="13285">MAATALQHQLNLQKATNNCAKTTVTETKVPGNTGGTLPVVGPTRRHEYDSERDGFGRQAHTIFNVGRGHAQFGPKRARKSVHYSTFARVLGTENFRLLTGVQTKDNAEIEITLSRSSPFMS</sequence>
<protein>
    <submittedName>
        <fullName evidence="2">Uncharacterized protein</fullName>
    </submittedName>
</protein>
<organism evidence="2 3">
    <name type="scientific">Populus deltoides</name>
    <name type="common">Eastern poplar</name>
    <name type="synonym">Eastern cottonwood</name>
    <dbReference type="NCBI Taxonomy" id="3696"/>
    <lineage>
        <taxon>Eukaryota</taxon>
        <taxon>Viridiplantae</taxon>
        <taxon>Streptophyta</taxon>
        <taxon>Embryophyta</taxon>
        <taxon>Tracheophyta</taxon>
        <taxon>Spermatophyta</taxon>
        <taxon>Magnoliopsida</taxon>
        <taxon>eudicotyledons</taxon>
        <taxon>Gunneridae</taxon>
        <taxon>Pentapetalae</taxon>
        <taxon>rosids</taxon>
        <taxon>fabids</taxon>
        <taxon>Malpighiales</taxon>
        <taxon>Salicaceae</taxon>
        <taxon>Saliceae</taxon>
        <taxon>Populus</taxon>
    </lineage>
</organism>
<evidence type="ECO:0000256" key="1">
    <source>
        <dbReference type="SAM" id="MobiDB-lite"/>
    </source>
</evidence>
<dbReference type="AlphaFoldDB" id="A0A8T2YUS5"/>
<comment type="caution">
    <text evidence="2">The sequence shown here is derived from an EMBL/GenBank/DDBJ whole genome shotgun (WGS) entry which is preliminary data.</text>
</comment>
<accession>A0A8T2YUS5</accession>
<reference evidence="2" key="1">
    <citation type="journal article" date="2021" name="J. Hered.">
        <title>Genome Assembly of Salicaceae Populus deltoides (Eastern Cottonwood) I-69 Based on Nanopore Sequencing and Hi-C Technologies.</title>
        <authorList>
            <person name="Bai S."/>
            <person name="Wu H."/>
            <person name="Zhang J."/>
            <person name="Pan Z."/>
            <person name="Zhao W."/>
            <person name="Li Z."/>
            <person name="Tong C."/>
        </authorList>
    </citation>
    <scope>NUCLEOTIDE SEQUENCE</scope>
    <source>
        <tissue evidence="2">Leaf</tissue>
    </source>
</reference>
<name>A0A8T2YUS5_POPDE</name>